<accession>A0A1C7PC93</accession>
<proteinExistence type="predicted"/>
<dbReference type="STRING" id="1679444.PYTT_1298"/>
<dbReference type="EMBL" id="LT629973">
    <property type="protein sequence ID" value="SEH86467.1"/>
    <property type="molecule type" value="Genomic_DNA"/>
</dbReference>
<sequence>MAGADVYVNKGMSQSDCRSGRAVLGGFDAMECDWRELFRWITSVGGAASSEYTHNQGVVMPADLWKDHILTILIEIVQKDVRSYKASFVQGKGTSRQQEYDDDLRNKVLDWLQRIGRFLNSRYHEVGAEYSRTSDVQAARLIEKTLRESLDFPDSQPAGRKEIGIRSNLPYYRMLNAVHCIKERSDEYIRMVEEGCDMEPSLALLLTFVRNYGEIVRKFNRTIERLPDFYFREILKARARACIQDRTFVSIEPSGGCSNGFFLEAGTKFKAGVLADGRELLYGTLSREFMTAMKLEAVHSVFERRGEVYRLPVDFSDPAFETCLFPENTEAVLRAPCGWMVESRVLLLEEGERSIRLLFRLDGMQASSTLGQGMQDVAVEVSGAEGWICKTAVLSLDSSEDVELSCSFELDMQDAAIVPCTDALHGLESRDPIVRILVDCGVPGNEWMTGAVFSAVRIEVQASGIRAISLYNELGELDASQPVYPFGTQAERGAWLMFGHKELSFKKWTEIELRGVWNRLPQTDGGYADVYKNYPAASSITNASFRIKTEWQKNGQWHPCLRDGATEPLFTLSPETGRLQEDAVIPFRRQAAREIALDGAACEAFEYHRDRTGFFRIVLQEPGMGFGMEAYRRLFAETMIHNSRNKEKRQRALPVMPVVPVLSDLSLSYKATAEINRFRSEGVELSRISVVSGFVPVDMKEPQAFAWNPAGEHLLYFAFRHAPGVRRVRMYFDLGSGGHVVCCAAGGDGVLPVLSCDYGVGEGLWNDYDGVAVIEDGTGGLTRSGFMEVELPEDVNARWLDRDGLFWLRLRVSGDVGQCLAVRCIYMNCVVVEAEGGDGHSLPAGTIQELLEADERIGAVCQPLPGCGGQPEETEDMVAVRQSARMADRRRAITPKDYERLVLERFSEIEKVYCFPQRKESAPAEVRVVVLSRQADSPYPWTPAWKLSAIGNCLAEYASPFAPLRVCNPEYPQINVACAAVMKAGSVDEEAVVRRMCRRINSYFSGWMASGSLPELGWHYSYRELHSRLVNDEDIVQLHQLSISAGEGWEDYVDVQSDGQYIAAKKPWYVLVPHITRIRLLPLNAGIGRAEIGANFIIRNSYERQEHA</sequence>
<protein>
    <submittedName>
        <fullName evidence="1">Uncharacterized protein</fullName>
    </submittedName>
</protein>
<reference evidence="2" key="1">
    <citation type="submission" date="2016-09" db="EMBL/GenBank/DDBJ databases">
        <authorList>
            <person name="Koehorst J."/>
        </authorList>
    </citation>
    <scope>NUCLEOTIDE SEQUENCE [LARGE SCALE GENOMIC DNA]</scope>
</reference>
<evidence type="ECO:0000313" key="2">
    <source>
        <dbReference type="Proteomes" id="UP000176204"/>
    </source>
</evidence>
<keyword evidence="2" id="KW-1185">Reference proteome</keyword>
<organism evidence="1 2">
    <name type="scientific">Akkermansia glycaniphila</name>
    <dbReference type="NCBI Taxonomy" id="1679444"/>
    <lineage>
        <taxon>Bacteria</taxon>
        <taxon>Pseudomonadati</taxon>
        <taxon>Verrucomicrobiota</taxon>
        <taxon>Verrucomicrobiia</taxon>
        <taxon>Verrucomicrobiales</taxon>
        <taxon>Akkermansiaceae</taxon>
        <taxon>Akkermansia</taxon>
    </lineage>
</organism>
<dbReference type="Proteomes" id="UP000176204">
    <property type="component" value="Chromosome I"/>
</dbReference>
<name>A0A1C7PC93_9BACT</name>
<dbReference type="KEGG" id="agl:PYTT_1298"/>
<dbReference type="AlphaFoldDB" id="A0A1C7PC93"/>
<evidence type="ECO:0000313" key="1">
    <source>
        <dbReference type="EMBL" id="SEH86467.1"/>
    </source>
</evidence>
<gene>
    <name evidence="1" type="ORF">PYTT_1298</name>
</gene>